<evidence type="ECO:0000256" key="3">
    <source>
        <dbReference type="ARBA" id="ARBA00022448"/>
    </source>
</evidence>
<feature type="transmembrane region" description="Helical" evidence="8">
    <location>
        <begin position="269"/>
        <end position="298"/>
    </location>
</feature>
<comment type="similarity">
    <text evidence="2">Belongs to the binding-protein-dependent transport system permease family. FecCD subfamily.</text>
</comment>
<protein>
    <submittedName>
        <fullName evidence="9">Iron complex transport system permease protein</fullName>
    </submittedName>
</protein>
<organism evidence="9 10">
    <name type="scientific">Actinoalloteichus caeruleus DSM 43889</name>
    <dbReference type="NCBI Taxonomy" id="1120930"/>
    <lineage>
        <taxon>Bacteria</taxon>
        <taxon>Bacillati</taxon>
        <taxon>Actinomycetota</taxon>
        <taxon>Actinomycetes</taxon>
        <taxon>Pseudonocardiales</taxon>
        <taxon>Pseudonocardiaceae</taxon>
        <taxon>Actinoalloteichus</taxon>
        <taxon>Actinoalloteichus cyanogriseus</taxon>
    </lineage>
</organism>
<feature type="transmembrane region" description="Helical" evidence="8">
    <location>
        <begin position="225"/>
        <end position="243"/>
    </location>
</feature>
<evidence type="ECO:0000256" key="4">
    <source>
        <dbReference type="ARBA" id="ARBA00022475"/>
    </source>
</evidence>
<dbReference type="PANTHER" id="PTHR30472:SF24">
    <property type="entry name" value="FERRIC ENTEROBACTIN TRANSPORT SYSTEM PERMEASE PROTEIN FEPG"/>
    <property type="match status" value="1"/>
</dbReference>
<keyword evidence="3" id="KW-0813">Transport</keyword>
<name>A0ABT1JGJ6_ACTCY</name>
<evidence type="ECO:0000256" key="5">
    <source>
        <dbReference type="ARBA" id="ARBA00022692"/>
    </source>
</evidence>
<dbReference type="CDD" id="cd06550">
    <property type="entry name" value="TM_ABC_iron-siderophores_like"/>
    <property type="match status" value="1"/>
</dbReference>
<dbReference type="SUPFAM" id="SSF81345">
    <property type="entry name" value="ABC transporter involved in vitamin B12 uptake, BtuC"/>
    <property type="match status" value="1"/>
</dbReference>
<dbReference type="InterPro" id="IPR037294">
    <property type="entry name" value="ABC_BtuC-like"/>
</dbReference>
<feature type="transmembrane region" description="Helical" evidence="8">
    <location>
        <begin position="40"/>
        <end position="60"/>
    </location>
</feature>
<evidence type="ECO:0000256" key="1">
    <source>
        <dbReference type="ARBA" id="ARBA00004651"/>
    </source>
</evidence>
<feature type="transmembrane region" description="Helical" evidence="8">
    <location>
        <begin position="310"/>
        <end position="332"/>
    </location>
</feature>
<evidence type="ECO:0000313" key="10">
    <source>
        <dbReference type="Proteomes" id="UP000791080"/>
    </source>
</evidence>
<reference evidence="9 10" key="1">
    <citation type="submission" date="2013-07" db="EMBL/GenBank/DDBJ databases">
        <authorList>
            <consortium name="DOE Joint Genome Institute"/>
            <person name="Reeve W."/>
            <person name="Huntemann M."/>
            <person name="Han J."/>
            <person name="Chen A."/>
            <person name="Kyrpides N."/>
            <person name="Mavromatis K."/>
            <person name="Markowitz V."/>
            <person name="Palaniappan K."/>
            <person name="Ivanova N."/>
            <person name="Schaumberg A."/>
            <person name="Pati A."/>
            <person name="Liolios K."/>
            <person name="Nordberg H.P."/>
            <person name="Cantor M.N."/>
            <person name="Hua S.X."/>
            <person name="Woyke T."/>
        </authorList>
    </citation>
    <scope>NUCLEOTIDE SEQUENCE [LARGE SCALE GENOMIC DNA]</scope>
    <source>
        <strain evidence="9 10">DSM 43889</strain>
    </source>
</reference>
<accession>A0ABT1JGJ6</accession>
<dbReference type="Gene3D" id="1.10.3470.10">
    <property type="entry name" value="ABC transporter involved in vitamin B12 uptake, BtuC"/>
    <property type="match status" value="1"/>
</dbReference>
<keyword evidence="6 8" id="KW-1133">Transmembrane helix</keyword>
<feature type="transmembrane region" description="Helical" evidence="8">
    <location>
        <begin position="137"/>
        <end position="167"/>
    </location>
</feature>
<keyword evidence="10" id="KW-1185">Reference proteome</keyword>
<dbReference type="PANTHER" id="PTHR30472">
    <property type="entry name" value="FERRIC ENTEROBACTIN TRANSPORT SYSTEM PERMEASE PROTEIN"/>
    <property type="match status" value="1"/>
</dbReference>
<feature type="transmembrane region" description="Helical" evidence="8">
    <location>
        <begin position="338"/>
        <end position="359"/>
    </location>
</feature>
<evidence type="ECO:0000256" key="6">
    <source>
        <dbReference type="ARBA" id="ARBA00022989"/>
    </source>
</evidence>
<proteinExistence type="inferred from homology"/>
<reference evidence="9 10" key="2">
    <citation type="submission" date="2022-06" db="EMBL/GenBank/DDBJ databases">
        <title>Genomic Encyclopedia of Type Strains, Phase I: the one thousand microbial genomes (KMG-I) project.</title>
        <authorList>
            <person name="Kyrpides N."/>
        </authorList>
    </citation>
    <scope>NUCLEOTIDE SEQUENCE [LARGE SCALE GENOMIC DNA]</scope>
    <source>
        <strain evidence="9 10">DSM 43889</strain>
    </source>
</reference>
<evidence type="ECO:0000313" key="9">
    <source>
        <dbReference type="EMBL" id="MCP2331629.1"/>
    </source>
</evidence>
<evidence type="ECO:0000256" key="8">
    <source>
        <dbReference type="SAM" id="Phobius"/>
    </source>
</evidence>
<comment type="caution">
    <text evidence="9">The sequence shown here is derived from an EMBL/GenBank/DDBJ whole genome shotgun (WGS) entry which is preliminary data.</text>
</comment>
<dbReference type="Proteomes" id="UP000791080">
    <property type="component" value="Unassembled WGS sequence"/>
</dbReference>
<feature type="transmembrane region" description="Helical" evidence="8">
    <location>
        <begin position="179"/>
        <end position="199"/>
    </location>
</feature>
<keyword evidence="7 8" id="KW-0472">Membrane</keyword>
<evidence type="ECO:0000256" key="7">
    <source>
        <dbReference type="ARBA" id="ARBA00023136"/>
    </source>
</evidence>
<sequence length="369" mass="36885">MSTRTPAASASRRADRPDLTGTVLASPSGRFAVRVVARNVLVGAVLAGAVVLAALASLGYGEAGYGLAEVVRVLGGAPGPAGAEFVILTLRLPRVLAAVLVGLALGVSGAVVQSLTRNPLGSPDVLGFTTGAATGGILHITLVGGTALAVAGGAVLGGVTTALTVYLLAHRGGASGARIVLVGIGVAAILASVNSYLLIRAELDDAHRAAVWLTGSLNGRTWDQVAIVAVAAVLLVPVAAALSRRMSLVEMGDDASKGLGVPVEATRRALLAVAVVLAATAVAVAGPVAFVALAAPHLARLVTRSSGPSVLTAGLVGALLLTGGDLAVRWVFAPVELPVGLATGALGGVYLTWLLAWRWRREGRRGGRR</sequence>
<dbReference type="RefSeq" id="WP_026418428.1">
    <property type="nucleotide sequence ID" value="NZ_AUBJ02000001.1"/>
</dbReference>
<keyword evidence="4" id="KW-1003">Cell membrane</keyword>
<gene>
    <name evidence="9" type="ORF">G443_001899</name>
</gene>
<feature type="transmembrane region" description="Helical" evidence="8">
    <location>
        <begin position="95"/>
        <end position="116"/>
    </location>
</feature>
<keyword evidence="5 8" id="KW-0812">Transmembrane</keyword>
<dbReference type="EMBL" id="AUBJ02000001">
    <property type="protein sequence ID" value="MCP2331629.1"/>
    <property type="molecule type" value="Genomic_DNA"/>
</dbReference>
<comment type="subcellular location">
    <subcellularLocation>
        <location evidence="1">Cell membrane</location>
        <topology evidence="1">Multi-pass membrane protein</topology>
    </subcellularLocation>
</comment>
<dbReference type="Pfam" id="PF01032">
    <property type="entry name" value="FecCD"/>
    <property type="match status" value="1"/>
</dbReference>
<dbReference type="InterPro" id="IPR000522">
    <property type="entry name" value="ABC_transptr_permease_BtuC"/>
</dbReference>
<evidence type="ECO:0000256" key="2">
    <source>
        <dbReference type="ARBA" id="ARBA00007935"/>
    </source>
</evidence>